<evidence type="ECO:0000313" key="2">
    <source>
        <dbReference type="Proteomes" id="UP000301309"/>
    </source>
</evidence>
<name>A0A4D4KX43_STRVO</name>
<sequence>MDERLYNQVWGMFEDLARTTAAYRSAVDFAESRMEQELDRVLSDPRTRVGPAADSARAEARAKHTDLVEQARAALDRDLAQLIAEAEVVEPALPPAYARWDSPVWQAYQVPMEVPMALRLGDLRLPECADLRIPMLVRLPLERGLWIDAGRSGSFDGPADSGELRRLAADAAVAIVARMLAVYPAGSSRCM</sequence>
<dbReference type="EMBL" id="BJHW01000001">
    <property type="protein sequence ID" value="GDY52734.1"/>
    <property type="molecule type" value="Genomic_DNA"/>
</dbReference>
<dbReference type="Proteomes" id="UP000301309">
    <property type="component" value="Unassembled WGS sequence"/>
</dbReference>
<proteinExistence type="predicted"/>
<evidence type="ECO:0008006" key="3">
    <source>
        <dbReference type="Google" id="ProtNLM"/>
    </source>
</evidence>
<reference evidence="1 2" key="1">
    <citation type="journal article" date="2020" name="Int. J. Syst. Evol. Microbiol.">
        <title>Reclassification of Streptomyces castelarensis and Streptomyces sporoclivatus as later heterotypic synonyms of Streptomyces antimycoticus.</title>
        <authorList>
            <person name="Komaki H."/>
            <person name="Tamura T."/>
        </authorList>
    </citation>
    <scope>NUCLEOTIDE SEQUENCE [LARGE SCALE GENOMIC DNA]</scope>
    <source>
        <strain evidence="1 2">NBRC 13459</strain>
    </source>
</reference>
<keyword evidence="2" id="KW-1185">Reference proteome</keyword>
<accession>A0A4D4KX43</accession>
<evidence type="ECO:0000313" key="1">
    <source>
        <dbReference type="EMBL" id="GDY52734.1"/>
    </source>
</evidence>
<gene>
    <name evidence="1" type="ORF">SVIO_033570</name>
</gene>
<organism evidence="1 2">
    <name type="scientific">Streptomyces violaceusniger</name>
    <dbReference type="NCBI Taxonomy" id="68280"/>
    <lineage>
        <taxon>Bacteria</taxon>
        <taxon>Bacillati</taxon>
        <taxon>Actinomycetota</taxon>
        <taxon>Actinomycetes</taxon>
        <taxon>Kitasatosporales</taxon>
        <taxon>Streptomycetaceae</taxon>
        <taxon>Streptomyces</taxon>
        <taxon>Streptomyces violaceusniger group</taxon>
    </lineage>
</organism>
<protein>
    <recommendedName>
        <fullName evidence="3">Export associated protein</fullName>
    </recommendedName>
</protein>
<dbReference type="AlphaFoldDB" id="A0A4D4KX43"/>
<comment type="caution">
    <text evidence="1">The sequence shown here is derived from an EMBL/GenBank/DDBJ whole genome shotgun (WGS) entry which is preliminary data.</text>
</comment>